<dbReference type="GO" id="GO:0031122">
    <property type="term" value="P:cytoplasmic microtubule organization"/>
    <property type="evidence" value="ECO:0007669"/>
    <property type="project" value="InterPro"/>
</dbReference>
<feature type="region of interest" description="Disordered" evidence="1">
    <location>
        <begin position="585"/>
        <end position="657"/>
    </location>
</feature>
<dbReference type="GO" id="GO:0005813">
    <property type="term" value="C:centrosome"/>
    <property type="evidence" value="ECO:0007669"/>
    <property type="project" value="InterPro"/>
</dbReference>
<reference evidence="2" key="1">
    <citation type="submission" date="2019-06" db="EMBL/GenBank/DDBJ databases">
        <authorList>
            <consortium name="Wellcome Sanger Institute Data Sharing"/>
        </authorList>
    </citation>
    <scope>NUCLEOTIDE SEQUENCE [LARGE SCALE GENOMIC DNA]</scope>
</reference>
<dbReference type="GO" id="GO:1905515">
    <property type="term" value="P:non-motile cilium assembly"/>
    <property type="evidence" value="ECO:0007669"/>
    <property type="project" value="InterPro"/>
</dbReference>
<feature type="compositionally biased region" description="Basic and acidic residues" evidence="1">
    <location>
        <begin position="528"/>
        <end position="541"/>
    </location>
</feature>
<protein>
    <recommendedName>
        <fullName evidence="4">Centrosomal protein 126</fullName>
    </recommendedName>
</protein>
<dbReference type="Ensembl" id="ENSSORT00005032325.1">
    <property type="protein sequence ID" value="ENSSORP00005031447.1"/>
    <property type="gene ID" value="ENSSORG00005014960.1"/>
</dbReference>
<accession>A0A673AT04</accession>
<sequence>MHAPSAGHGGDHAPGRRSDKGLGNERQLLVEEQKLCRARARKFSLETNRRRRALEERRKQWDVQEQRLRENVLQQRRQRVQDATERFQRAHLPPSQRRRQCQHFETWILKSFFLLLFPLLYINYYHLSSMFQDSHVSDCCNSESLSSKDSLDGEDHNHVIKSLESSCSSLLFDTDKSHSDLRKQNDPYPLSDHTSFPAMMLLGDTLPQPRKLHELKQKKQEDSEGLNNRTRVPRASWDFTSIEKTPKTETQPPLQNATLFTLCEILSADTGQSEINSKQNSPSDNFIVSNRIPLGNTVLESSCTKQEAVLDLRQQRVHNERQSKHPSATELLLPAKNGKDSFFGAPTKPNILNDSMTDNVSQEGARQQAGKDKPCLSSQKESSTSINNLNKISDSELKTEKPLNTELPQRSCLSNIQSNTPKCLQCSEEEVQKSPVSHRVCEVRLIKGILKKQSKYMSGDNACVYGAGHLIFAKQVALAIRDSVELTRAKSKELEGNSAVKKKLRWFDEVHVEKEDREQSVIKQMKGRSSDQSKNSSEDHQPSLSPVSGAVRPGPGVTRAAPTGYHFTKQAWADVGVQVSLPPERADEVKAPQSYTRTGGPQVPPRERCVKAETGPVSSRTRKGTNIRPQSASEVSQIAKTQGKVVVPRPPPPRTDSAEEQTAFVTKAPYGTDPAGVNYKQPPAAELHKENPESCFPPHTYHEIRTDSHVLYTPLTPSYTCPVSDGNTKSKPRSSHQETQSCNRRRGMALNEKGPCLNCTPTDEEISQLWHGVRSALATKDGNVYFGCSSYSLGLVCALWRDM</sequence>
<evidence type="ECO:0000256" key="1">
    <source>
        <dbReference type="SAM" id="MobiDB-lite"/>
    </source>
</evidence>
<dbReference type="GO" id="GO:0097546">
    <property type="term" value="C:ciliary base"/>
    <property type="evidence" value="ECO:0007669"/>
    <property type="project" value="InterPro"/>
</dbReference>
<feature type="region of interest" description="Disordered" evidence="1">
    <location>
        <begin position="1"/>
        <end position="24"/>
    </location>
</feature>
<evidence type="ECO:0000313" key="3">
    <source>
        <dbReference type="Proteomes" id="UP000472271"/>
    </source>
</evidence>
<organism evidence="2 3">
    <name type="scientific">Sphaeramia orbicularis</name>
    <name type="common">orbiculate cardinalfish</name>
    <dbReference type="NCBI Taxonomy" id="375764"/>
    <lineage>
        <taxon>Eukaryota</taxon>
        <taxon>Metazoa</taxon>
        <taxon>Chordata</taxon>
        <taxon>Craniata</taxon>
        <taxon>Vertebrata</taxon>
        <taxon>Euteleostomi</taxon>
        <taxon>Actinopterygii</taxon>
        <taxon>Neopterygii</taxon>
        <taxon>Teleostei</taxon>
        <taxon>Neoteleostei</taxon>
        <taxon>Acanthomorphata</taxon>
        <taxon>Gobiaria</taxon>
        <taxon>Kurtiformes</taxon>
        <taxon>Apogonoidei</taxon>
        <taxon>Apogonidae</taxon>
        <taxon>Apogoninae</taxon>
        <taxon>Sphaeramia</taxon>
    </lineage>
</organism>
<feature type="compositionally biased region" description="Basic and acidic residues" evidence="1">
    <location>
        <begin position="393"/>
        <end position="403"/>
    </location>
</feature>
<evidence type="ECO:0000313" key="2">
    <source>
        <dbReference type="Ensembl" id="ENSSORP00005031447.1"/>
    </source>
</evidence>
<feature type="compositionally biased region" description="Polar residues" evidence="1">
    <location>
        <begin position="627"/>
        <end position="640"/>
    </location>
</feature>
<dbReference type="PANTHER" id="PTHR31191">
    <property type="entry name" value="CENTROSOMAL PROTEIN CEP126"/>
    <property type="match status" value="1"/>
</dbReference>
<feature type="compositionally biased region" description="Polar residues" evidence="1">
    <location>
        <begin position="350"/>
        <end position="365"/>
    </location>
</feature>
<feature type="region of interest" description="Disordered" evidence="1">
    <location>
        <begin position="517"/>
        <end position="562"/>
    </location>
</feature>
<dbReference type="GO" id="GO:0030496">
    <property type="term" value="C:midbody"/>
    <property type="evidence" value="ECO:0007669"/>
    <property type="project" value="TreeGrafter"/>
</dbReference>
<dbReference type="AlphaFoldDB" id="A0A673AT04"/>
<proteinExistence type="predicted"/>
<dbReference type="InterPro" id="IPR028257">
    <property type="entry name" value="CEP126"/>
</dbReference>
<name>A0A673AT04_9TELE</name>
<dbReference type="InParanoid" id="A0A673AT04"/>
<keyword evidence="3" id="KW-1185">Reference proteome</keyword>
<dbReference type="PANTHER" id="PTHR31191:SF4">
    <property type="entry name" value="CENTROSOMAL PROTEIN OF 126 KDA"/>
    <property type="match status" value="1"/>
</dbReference>
<feature type="compositionally biased region" description="Polar residues" evidence="1">
    <location>
        <begin position="376"/>
        <end position="392"/>
    </location>
</feature>
<dbReference type="Pfam" id="PF15352">
    <property type="entry name" value="K1377"/>
    <property type="match status" value="2"/>
</dbReference>
<dbReference type="Proteomes" id="UP000472271">
    <property type="component" value="Chromosome 13"/>
</dbReference>
<feature type="compositionally biased region" description="Basic and acidic residues" evidence="1">
    <location>
        <begin position="9"/>
        <end position="24"/>
    </location>
</feature>
<feature type="region of interest" description="Disordered" evidence="1">
    <location>
        <begin position="723"/>
        <end position="746"/>
    </location>
</feature>
<reference evidence="2" key="2">
    <citation type="submission" date="2025-08" db="UniProtKB">
        <authorList>
            <consortium name="Ensembl"/>
        </authorList>
    </citation>
    <scope>IDENTIFICATION</scope>
</reference>
<dbReference type="GO" id="GO:0007052">
    <property type="term" value="P:mitotic spindle organization"/>
    <property type="evidence" value="ECO:0007669"/>
    <property type="project" value="InterPro"/>
</dbReference>
<feature type="region of interest" description="Disordered" evidence="1">
    <location>
        <begin position="318"/>
        <end position="403"/>
    </location>
</feature>
<reference evidence="2" key="3">
    <citation type="submission" date="2025-09" db="UniProtKB">
        <authorList>
            <consortium name="Ensembl"/>
        </authorList>
    </citation>
    <scope>IDENTIFICATION</scope>
</reference>
<evidence type="ECO:0008006" key="4">
    <source>
        <dbReference type="Google" id="ProtNLM"/>
    </source>
</evidence>